<dbReference type="Proteomes" id="UP000694918">
    <property type="component" value="Unplaced"/>
</dbReference>
<reference evidence="2" key="1">
    <citation type="submission" date="2025-08" db="UniProtKB">
        <authorList>
            <consortium name="RefSeq"/>
        </authorList>
    </citation>
    <scope>IDENTIFICATION</scope>
</reference>
<accession>A0AAJ6XMW0</accession>
<dbReference type="PANTHER" id="PTHR39104:SF1">
    <property type="entry name" value="AMINO ACID-LIGASE"/>
    <property type="match status" value="1"/>
</dbReference>
<dbReference type="GeneID" id="105125859"/>
<dbReference type="RefSeq" id="XP_011024807.1">
    <property type="nucleotide sequence ID" value="XM_011026505.1"/>
</dbReference>
<proteinExistence type="predicted"/>
<dbReference type="KEGG" id="peu:105125859"/>
<dbReference type="PANTHER" id="PTHR39104">
    <property type="entry name" value="AMINO ACID-LIGASE"/>
    <property type="match status" value="1"/>
</dbReference>
<evidence type="ECO:0000313" key="2">
    <source>
        <dbReference type="RefSeq" id="XP_011024807.1"/>
    </source>
</evidence>
<organism evidence="1 2">
    <name type="scientific">Populus euphratica</name>
    <name type="common">Euphrates poplar</name>
    <dbReference type="NCBI Taxonomy" id="75702"/>
    <lineage>
        <taxon>Eukaryota</taxon>
        <taxon>Viridiplantae</taxon>
        <taxon>Streptophyta</taxon>
        <taxon>Embryophyta</taxon>
        <taxon>Tracheophyta</taxon>
        <taxon>Spermatophyta</taxon>
        <taxon>Magnoliopsida</taxon>
        <taxon>eudicotyledons</taxon>
        <taxon>Gunneridae</taxon>
        <taxon>Pentapetalae</taxon>
        <taxon>rosids</taxon>
        <taxon>fabids</taxon>
        <taxon>Malpighiales</taxon>
        <taxon>Salicaceae</taxon>
        <taxon>Saliceae</taxon>
        <taxon>Populus</taxon>
    </lineage>
</organism>
<evidence type="ECO:0000313" key="1">
    <source>
        <dbReference type="Proteomes" id="UP000694918"/>
    </source>
</evidence>
<dbReference type="AlphaFoldDB" id="A0AAJ6XMW0"/>
<name>A0AAJ6XMW0_POPEU</name>
<gene>
    <name evidence="2" type="primary">LOC105125859</name>
</gene>
<protein>
    <submittedName>
        <fullName evidence="2">Uncharacterized protein LOC105125859</fullName>
    </submittedName>
</protein>
<sequence length="220" mass="24615">MSSSGSSNKPRTVKLRCPSASSIVSFFAWDEQRLDLGSIARTFGLDPSTLKLNGYFISRGADLISSSVTWRSLLSFFSAKGLSTGKDDKEALIVDGKLSKVGTKRAYDPQSASSRSNYRAEVEGIGVSNSRQQRQDIDSLMNKRMKESNSGCDESYQMPKWNGHGFKRKRSIEHHVNLLKKLKINGANSAWQRIWTAVQTGNRFYSSCKWTNEKQRSGVE</sequence>
<keyword evidence="1" id="KW-1185">Reference proteome</keyword>